<dbReference type="InterPro" id="IPR043136">
    <property type="entry name" value="B30.2/SPRY_sf"/>
</dbReference>
<feature type="transmembrane region" description="Helical" evidence="1">
    <location>
        <begin position="136"/>
        <end position="155"/>
    </location>
</feature>
<dbReference type="Proteomes" id="UP000615446">
    <property type="component" value="Unassembled WGS sequence"/>
</dbReference>
<dbReference type="PROSITE" id="PS50188">
    <property type="entry name" value="B302_SPRY"/>
    <property type="match status" value="1"/>
</dbReference>
<keyword evidence="1" id="KW-0812">Transmembrane</keyword>
<gene>
    <name evidence="3" type="ORF">RCL2_002496900</name>
</gene>
<keyword evidence="3" id="KW-0430">Lectin</keyword>
<feature type="transmembrane region" description="Helical" evidence="1">
    <location>
        <begin position="209"/>
        <end position="229"/>
    </location>
</feature>
<feature type="transmembrane region" description="Helical" evidence="1">
    <location>
        <begin position="51"/>
        <end position="78"/>
    </location>
</feature>
<name>A0A8H3QZP6_9GLOM</name>
<feature type="transmembrane region" description="Helical" evidence="1">
    <location>
        <begin position="236"/>
        <end position="261"/>
    </location>
</feature>
<dbReference type="PANTHER" id="PTHR12864">
    <property type="entry name" value="RAN BINDING PROTEIN 9-RELATED"/>
    <property type="match status" value="1"/>
</dbReference>
<dbReference type="SMART" id="SM00449">
    <property type="entry name" value="SPRY"/>
    <property type="match status" value="1"/>
</dbReference>
<dbReference type="InterPro" id="IPR003877">
    <property type="entry name" value="SPRY_dom"/>
</dbReference>
<dbReference type="SUPFAM" id="SSF49899">
    <property type="entry name" value="Concanavalin A-like lectins/glucanases"/>
    <property type="match status" value="1"/>
</dbReference>
<dbReference type="GO" id="GO:0030246">
    <property type="term" value="F:carbohydrate binding"/>
    <property type="evidence" value="ECO:0007669"/>
    <property type="project" value="UniProtKB-KW"/>
</dbReference>
<proteinExistence type="predicted"/>
<dbReference type="Gene3D" id="2.60.120.920">
    <property type="match status" value="1"/>
</dbReference>
<dbReference type="InterPro" id="IPR044736">
    <property type="entry name" value="Gid1/RanBPM/SPLA_SPRY"/>
</dbReference>
<dbReference type="InterPro" id="IPR001870">
    <property type="entry name" value="B30.2/SPRY"/>
</dbReference>
<dbReference type="CDD" id="cd12885">
    <property type="entry name" value="SPRY_RanBP_like"/>
    <property type="match status" value="1"/>
</dbReference>
<evidence type="ECO:0000313" key="3">
    <source>
        <dbReference type="EMBL" id="GES98420.1"/>
    </source>
</evidence>
<protein>
    <submittedName>
        <fullName evidence="3">Concanavalin A-like lectin/glucanase domain-containing protein</fullName>
    </submittedName>
</protein>
<dbReference type="OrthoDB" id="258495at2759"/>
<dbReference type="InterPro" id="IPR013320">
    <property type="entry name" value="ConA-like_dom_sf"/>
</dbReference>
<evidence type="ECO:0000259" key="2">
    <source>
        <dbReference type="PROSITE" id="PS50188"/>
    </source>
</evidence>
<dbReference type="InterPro" id="IPR050618">
    <property type="entry name" value="Ubq-SigPath_Reg"/>
</dbReference>
<sequence length="576" mass="66820">MLNIKTLRVLNLLFILLIISEIIFLIVYPTVWPGSIWFTLPFVFLNGLSAVSYKTIIHVIAFLIVNLTPIIISLCNIFEFDYFMAFNGETLISIDKLNSENLKKIKPNLDGGELFKIMREINENTSKHYISQHIPVVIFLGIFQFTFIIFCILLWKTRSWKWIKKSKLNNDKKRDVTFNYNFVSWNLDTRNLFIRLRESTGFFGTTFELIFDIFGIILIIPILIVYIAIRKHSKFLYGLFYFSSLFELINMILRSFIYFFASPAVDGIFTVDITYRELLTIAVPTMLFLVILNINTILCQLYVDKKVVSQIYHGLDDKQILLESSTYFLKKIYKKILKFLGKESKFDINKSRFDEWRFIPESNISLLEIISVKNHETIINDDNDEIVSVENDKSIPKNEQNIEISFNAESDVMIQTNYPLPKTSKMKEYWFYYYEITILSNPNNDETIIAIGFAPKKYSTSRLPGCDTHSVGFHSDEGRIFHNEGYTGSKYAERWGEVNDVIGCGYCPNTGQVFFTMNGKYLGIAYTGLFHTWYPTIGSNGVCNLKVNFGQEEFKYKEADGMGIVAMVSHKADDLF</sequence>
<dbReference type="EMBL" id="BLAL01000268">
    <property type="protein sequence ID" value="GES98420.1"/>
    <property type="molecule type" value="Genomic_DNA"/>
</dbReference>
<accession>A0A8H3QZP6</accession>
<keyword evidence="1" id="KW-1133">Transmembrane helix</keyword>
<organism evidence="3 4">
    <name type="scientific">Rhizophagus clarus</name>
    <dbReference type="NCBI Taxonomy" id="94130"/>
    <lineage>
        <taxon>Eukaryota</taxon>
        <taxon>Fungi</taxon>
        <taxon>Fungi incertae sedis</taxon>
        <taxon>Mucoromycota</taxon>
        <taxon>Glomeromycotina</taxon>
        <taxon>Glomeromycetes</taxon>
        <taxon>Glomerales</taxon>
        <taxon>Glomeraceae</taxon>
        <taxon>Rhizophagus</taxon>
    </lineage>
</organism>
<evidence type="ECO:0000256" key="1">
    <source>
        <dbReference type="SAM" id="Phobius"/>
    </source>
</evidence>
<dbReference type="AlphaFoldDB" id="A0A8H3QZP6"/>
<evidence type="ECO:0000313" key="4">
    <source>
        <dbReference type="Proteomes" id="UP000615446"/>
    </source>
</evidence>
<feature type="transmembrane region" description="Helical" evidence="1">
    <location>
        <begin position="12"/>
        <end position="31"/>
    </location>
</feature>
<reference evidence="3" key="1">
    <citation type="submission" date="2019-10" db="EMBL/GenBank/DDBJ databases">
        <title>Conservation and host-specific expression of non-tandemly repeated heterogenous ribosome RNA gene in arbuscular mycorrhizal fungi.</title>
        <authorList>
            <person name="Maeda T."/>
            <person name="Kobayashi Y."/>
            <person name="Nakagawa T."/>
            <person name="Ezawa T."/>
            <person name="Yamaguchi K."/>
            <person name="Bino T."/>
            <person name="Nishimoto Y."/>
            <person name="Shigenobu S."/>
            <person name="Kawaguchi M."/>
        </authorList>
    </citation>
    <scope>NUCLEOTIDE SEQUENCE</scope>
    <source>
        <strain evidence="3">HR1</strain>
    </source>
</reference>
<dbReference type="Pfam" id="PF00622">
    <property type="entry name" value="SPRY"/>
    <property type="match status" value="1"/>
</dbReference>
<feature type="domain" description="B30.2/SPRY" evidence="2">
    <location>
        <begin position="368"/>
        <end position="554"/>
    </location>
</feature>
<feature type="transmembrane region" description="Helical" evidence="1">
    <location>
        <begin position="281"/>
        <end position="303"/>
    </location>
</feature>
<keyword evidence="1" id="KW-0472">Membrane</keyword>
<comment type="caution">
    <text evidence="3">The sequence shown here is derived from an EMBL/GenBank/DDBJ whole genome shotgun (WGS) entry which is preliminary data.</text>
</comment>